<evidence type="ECO:0000313" key="2">
    <source>
        <dbReference type="Proteomes" id="UP000054632"/>
    </source>
</evidence>
<dbReference type="Proteomes" id="UP000054632">
    <property type="component" value="Unassembled WGS sequence"/>
</dbReference>
<sequence>MSRIFDLVQCQFPVLWQFHLLSVSMKANRKYFVHGVDFAANLTSGRHFSYYNDAVHWSDINEALMLRSRLARLIDPFTSGISFILLRLLLINKQFLKFELSEMVDVRATWRRLKLSYASCLINRQAIIDLPRNRAIFENMFAIVDGLKQIKAVHKNEAIFELAYCPTLVHKVTTLNKIATVGKFCSIASNCTAANWVAHFCVKHQIGLAKTRSNSKPLVIHFRLNHFSKNLIPAVPFPERLVQQSGTHEASF</sequence>
<dbReference type="EMBL" id="JYDR01000054">
    <property type="protein sequence ID" value="KRY71676.1"/>
    <property type="molecule type" value="Genomic_DNA"/>
</dbReference>
<protein>
    <submittedName>
        <fullName evidence="1">Uncharacterized protein</fullName>
    </submittedName>
</protein>
<organism evidence="1 2">
    <name type="scientific">Trichinella pseudospiralis</name>
    <name type="common">Parasitic roundworm</name>
    <dbReference type="NCBI Taxonomy" id="6337"/>
    <lineage>
        <taxon>Eukaryota</taxon>
        <taxon>Metazoa</taxon>
        <taxon>Ecdysozoa</taxon>
        <taxon>Nematoda</taxon>
        <taxon>Enoplea</taxon>
        <taxon>Dorylaimia</taxon>
        <taxon>Trichinellida</taxon>
        <taxon>Trichinellidae</taxon>
        <taxon>Trichinella</taxon>
    </lineage>
</organism>
<accession>A0A0V1EDH8</accession>
<reference evidence="1 2" key="1">
    <citation type="submission" date="2015-01" db="EMBL/GenBank/DDBJ databases">
        <title>Evolution of Trichinella species and genotypes.</title>
        <authorList>
            <person name="Korhonen P.K."/>
            <person name="Edoardo P."/>
            <person name="Giuseppe L.R."/>
            <person name="Gasser R.B."/>
        </authorList>
    </citation>
    <scope>NUCLEOTIDE SEQUENCE [LARGE SCALE GENOMIC DNA]</scope>
    <source>
        <strain evidence="1">ISS13</strain>
    </source>
</reference>
<dbReference type="AlphaFoldDB" id="A0A0V1EDH8"/>
<comment type="caution">
    <text evidence="1">The sequence shown here is derived from an EMBL/GenBank/DDBJ whole genome shotgun (WGS) entry which is preliminary data.</text>
</comment>
<evidence type="ECO:0000313" key="1">
    <source>
        <dbReference type="EMBL" id="KRY71676.1"/>
    </source>
</evidence>
<proteinExistence type="predicted"/>
<name>A0A0V1EDH8_TRIPS</name>
<gene>
    <name evidence="1" type="ORF">T4A_11415</name>
</gene>